<dbReference type="Proteomes" id="UP000289738">
    <property type="component" value="Chromosome B01"/>
</dbReference>
<protein>
    <recommendedName>
        <fullName evidence="7">ABC transmembrane type-1 domain-containing protein</fullName>
    </recommendedName>
</protein>
<dbReference type="EMBL" id="SDMP01000011">
    <property type="protein sequence ID" value="RYR29459.1"/>
    <property type="molecule type" value="Genomic_DNA"/>
</dbReference>
<gene>
    <name evidence="5" type="ORF">Ahy_B01g053845</name>
</gene>
<keyword evidence="2" id="KW-0067">ATP-binding</keyword>
<accession>A0A445ASQ6</accession>
<dbReference type="InterPro" id="IPR050173">
    <property type="entry name" value="ABC_transporter_C-like"/>
</dbReference>
<dbReference type="GO" id="GO:0005524">
    <property type="term" value="F:ATP binding"/>
    <property type="evidence" value="ECO:0007669"/>
    <property type="project" value="UniProtKB-KW"/>
</dbReference>
<evidence type="ECO:0000256" key="2">
    <source>
        <dbReference type="ARBA" id="ARBA00022840"/>
    </source>
</evidence>
<evidence type="ECO:0000256" key="4">
    <source>
        <dbReference type="SAM" id="Phobius"/>
    </source>
</evidence>
<dbReference type="GO" id="GO:0016020">
    <property type="term" value="C:membrane"/>
    <property type="evidence" value="ECO:0007669"/>
    <property type="project" value="TreeGrafter"/>
</dbReference>
<keyword evidence="4" id="KW-0472">Membrane</keyword>
<feature type="transmembrane region" description="Helical" evidence="4">
    <location>
        <begin position="75"/>
        <end position="99"/>
    </location>
</feature>
<dbReference type="PANTHER" id="PTHR24223:SF181">
    <property type="entry name" value="ABC TRANSPORTER C FAMILY MEMBER 3"/>
    <property type="match status" value="1"/>
</dbReference>
<evidence type="ECO:0000313" key="6">
    <source>
        <dbReference type="Proteomes" id="UP000289738"/>
    </source>
</evidence>
<keyword evidence="4" id="KW-1133">Transmembrane helix</keyword>
<evidence type="ECO:0000256" key="3">
    <source>
        <dbReference type="SAM" id="MobiDB-lite"/>
    </source>
</evidence>
<dbReference type="PANTHER" id="PTHR24223">
    <property type="entry name" value="ATP-BINDING CASSETTE SUB-FAMILY C"/>
    <property type="match status" value="1"/>
</dbReference>
<dbReference type="GO" id="GO:0042626">
    <property type="term" value="F:ATPase-coupled transmembrane transporter activity"/>
    <property type="evidence" value="ECO:0007669"/>
    <property type="project" value="TreeGrafter"/>
</dbReference>
<evidence type="ECO:0008006" key="7">
    <source>
        <dbReference type="Google" id="ProtNLM"/>
    </source>
</evidence>
<reference evidence="5 6" key="1">
    <citation type="submission" date="2019-01" db="EMBL/GenBank/DDBJ databases">
        <title>Sequencing of cultivated peanut Arachis hypogaea provides insights into genome evolution and oil improvement.</title>
        <authorList>
            <person name="Chen X."/>
        </authorList>
    </citation>
    <scope>NUCLEOTIDE SEQUENCE [LARGE SCALE GENOMIC DNA]</scope>
    <source>
        <strain evidence="6">cv. Fuhuasheng</strain>
        <tissue evidence="5">Leaves</tissue>
    </source>
</reference>
<organism evidence="5 6">
    <name type="scientific">Arachis hypogaea</name>
    <name type="common">Peanut</name>
    <dbReference type="NCBI Taxonomy" id="3818"/>
    <lineage>
        <taxon>Eukaryota</taxon>
        <taxon>Viridiplantae</taxon>
        <taxon>Streptophyta</taxon>
        <taxon>Embryophyta</taxon>
        <taxon>Tracheophyta</taxon>
        <taxon>Spermatophyta</taxon>
        <taxon>Magnoliopsida</taxon>
        <taxon>eudicotyledons</taxon>
        <taxon>Gunneridae</taxon>
        <taxon>Pentapetalae</taxon>
        <taxon>rosids</taxon>
        <taxon>fabids</taxon>
        <taxon>Fabales</taxon>
        <taxon>Fabaceae</taxon>
        <taxon>Papilionoideae</taxon>
        <taxon>50 kb inversion clade</taxon>
        <taxon>dalbergioids sensu lato</taxon>
        <taxon>Dalbergieae</taxon>
        <taxon>Pterocarpus clade</taxon>
        <taxon>Arachis</taxon>
    </lineage>
</organism>
<keyword evidence="4" id="KW-0812">Transmembrane</keyword>
<evidence type="ECO:0000256" key="1">
    <source>
        <dbReference type="ARBA" id="ARBA00022741"/>
    </source>
</evidence>
<comment type="caution">
    <text evidence="5">The sequence shown here is derived from an EMBL/GenBank/DDBJ whole genome shotgun (WGS) entry which is preliminary data.</text>
</comment>
<dbReference type="AlphaFoldDB" id="A0A445ASQ6"/>
<feature type="compositionally biased region" description="Basic and acidic residues" evidence="3">
    <location>
        <begin position="34"/>
        <end position="56"/>
    </location>
</feature>
<feature type="region of interest" description="Disordered" evidence="3">
    <location>
        <begin position="30"/>
        <end position="65"/>
    </location>
</feature>
<keyword evidence="6" id="KW-1185">Reference proteome</keyword>
<dbReference type="STRING" id="3818.A0A445ASQ6"/>
<evidence type="ECO:0000313" key="5">
    <source>
        <dbReference type="EMBL" id="RYR29459.1"/>
    </source>
</evidence>
<name>A0A445ASQ6_ARAHY</name>
<sequence length="131" mass="14695">MKDGKITQCGKYADLLNNGTDFMELVDFPISQGGKKEEEKKDEQNDKTGNKGDEAKGQLVQEEERESGRVGFSVYWQYITMAYGGALVPFIPLAHSLVLSSKFSKLEATIGWLGQHLSHKMLSHLFLEQLL</sequence>
<proteinExistence type="predicted"/>
<keyword evidence="1" id="KW-0547">Nucleotide-binding</keyword>